<protein>
    <recommendedName>
        <fullName evidence="1">Tf2-1-like SH3-like domain-containing protein</fullName>
    </recommendedName>
</protein>
<comment type="caution">
    <text evidence="2">The sequence shown here is derived from an EMBL/GenBank/DDBJ whole genome shotgun (WGS) entry which is preliminary data.</text>
</comment>
<evidence type="ECO:0000313" key="3">
    <source>
        <dbReference type="Proteomes" id="UP001239994"/>
    </source>
</evidence>
<organism evidence="2 3">
    <name type="scientific">Electrophorus voltai</name>
    <dbReference type="NCBI Taxonomy" id="2609070"/>
    <lineage>
        <taxon>Eukaryota</taxon>
        <taxon>Metazoa</taxon>
        <taxon>Chordata</taxon>
        <taxon>Craniata</taxon>
        <taxon>Vertebrata</taxon>
        <taxon>Euteleostomi</taxon>
        <taxon>Actinopterygii</taxon>
        <taxon>Neopterygii</taxon>
        <taxon>Teleostei</taxon>
        <taxon>Ostariophysi</taxon>
        <taxon>Gymnotiformes</taxon>
        <taxon>Gymnotoidei</taxon>
        <taxon>Gymnotidae</taxon>
        <taxon>Electrophorus</taxon>
    </lineage>
</organism>
<feature type="non-terminal residue" evidence="2">
    <location>
        <position position="120"/>
    </location>
</feature>
<dbReference type="InterPro" id="IPR056924">
    <property type="entry name" value="SH3_Tf2-1"/>
</dbReference>
<keyword evidence="3" id="KW-1185">Reference proteome</keyword>
<feature type="domain" description="Tf2-1-like SH3-like" evidence="1">
    <location>
        <begin position="41"/>
        <end position="100"/>
    </location>
</feature>
<evidence type="ECO:0000313" key="2">
    <source>
        <dbReference type="EMBL" id="KAK1784167.1"/>
    </source>
</evidence>
<reference evidence="2" key="1">
    <citation type="submission" date="2023-03" db="EMBL/GenBank/DDBJ databases">
        <title>Electrophorus voltai genome.</title>
        <authorList>
            <person name="Bian C."/>
        </authorList>
    </citation>
    <scope>NUCLEOTIDE SEQUENCE</scope>
    <source>
        <strain evidence="2">CB-2022</strain>
        <tissue evidence="2">Muscle</tissue>
    </source>
</reference>
<dbReference type="Proteomes" id="UP001239994">
    <property type="component" value="Unassembled WGS sequence"/>
</dbReference>
<dbReference type="Pfam" id="PF24626">
    <property type="entry name" value="SH3_Tf2-1"/>
    <property type="match status" value="1"/>
</dbReference>
<dbReference type="AlphaFoldDB" id="A0AAD8YNE0"/>
<gene>
    <name evidence="2" type="ORF">P4O66_003984</name>
</gene>
<accession>A0AAD8YNE0</accession>
<evidence type="ECO:0000259" key="1">
    <source>
        <dbReference type="Pfam" id="PF24626"/>
    </source>
</evidence>
<sequence>MWCRHSKQVWEEAHQRLRSAIAAYKKKMDRRGRVTAQFEHGQKVWVATKDGRADPSGKLKAKYEGPYIITGQVNEVTHRIGLPGNSHASTVFHVSALQPVVEGPLSEEENPSGAIPPPLE</sequence>
<name>A0AAD8YNE0_9TELE</name>
<dbReference type="EMBL" id="JAROKS010000467">
    <property type="protein sequence ID" value="KAK1784167.1"/>
    <property type="molecule type" value="Genomic_DNA"/>
</dbReference>
<proteinExistence type="predicted"/>